<keyword evidence="2" id="KW-1185">Reference proteome</keyword>
<sequence length="127" mass="14816">MDDKGEQRIAAKIAKTMAMLCVRNTRLETLHEGRTPTTHTGDYSDVKVIDADGNEIPWTEVSRCNQDEMKALMKQVVNRIYTFHLKMEDPGLHELADRWSSDIARWDEPEIDEFFNLRNREPTKYMG</sequence>
<evidence type="ECO:0000313" key="1">
    <source>
        <dbReference type="EMBL" id="ABK43862.1"/>
    </source>
</evidence>
<dbReference type="HOGENOM" id="CLU_161311_0_0_5"/>
<evidence type="ECO:0000313" key="2">
    <source>
        <dbReference type="Proteomes" id="UP000002586"/>
    </source>
</evidence>
<gene>
    <name evidence="1" type="ordered locus">Mmc1_1351</name>
</gene>
<reference evidence="2" key="1">
    <citation type="journal article" date="2009" name="Appl. Environ. Microbiol.">
        <title>Complete genome sequence of the chemolithoautotrophic marine magnetotactic coccus strain MC-1.</title>
        <authorList>
            <person name="Schubbe S."/>
            <person name="Williams T.J."/>
            <person name="Xie G."/>
            <person name="Kiss H.E."/>
            <person name="Brettin T.S."/>
            <person name="Martinez D."/>
            <person name="Ross C.A."/>
            <person name="Schuler D."/>
            <person name="Cox B.L."/>
            <person name="Nealson K.H."/>
            <person name="Bazylinski D.A."/>
        </authorList>
    </citation>
    <scope>NUCLEOTIDE SEQUENCE [LARGE SCALE GENOMIC DNA]</scope>
    <source>
        <strain evidence="2">ATCC BAA-1437 / JCM 17883 / MC-1</strain>
    </source>
</reference>
<dbReference type="KEGG" id="mgm:Mmc1_1351"/>
<dbReference type="STRING" id="156889.Mmc1_1351"/>
<dbReference type="EMBL" id="CP000471">
    <property type="protein sequence ID" value="ABK43862.1"/>
    <property type="molecule type" value="Genomic_DNA"/>
</dbReference>
<reference evidence="1 2" key="2">
    <citation type="journal article" date="2012" name="Int. J. Syst. Evol. Microbiol.">
        <title>Magnetococcus marinus gen. nov., sp. nov., a marine, magnetotactic bacterium that represents a novel lineage (Magnetococcaceae fam. nov.; Magnetococcales ord. nov.) at the base of the Alphaproteobacteria.</title>
        <authorList>
            <person name="Bazylinski D.A."/>
            <person name="Williams T.J."/>
            <person name="Lefevre C.T."/>
            <person name="Berg R.J."/>
            <person name="Zhang C.L."/>
            <person name="Bowser S.S."/>
            <person name="Dean A.J."/>
            <person name="Beveridge T.J."/>
        </authorList>
    </citation>
    <scope>NUCLEOTIDE SEQUENCE [LARGE SCALE GENOMIC DNA]</scope>
    <source>
        <strain evidence="2">ATCC BAA-1437 / JCM 17883 / MC-1</strain>
    </source>
</reference>
<dbReference type="Proteomes" id="UP000002586">
    <property type="component" value="Chromosome"/>
</dbReference>
<organism evidence="1 2">
    <name type="scientific">Magnetococcus marinus (strain ATCC BAA-1437 / JCM 17883 / MC-1)</name>
    <dbReference type="NCBI Taxonomy" id="156889"/>
    <lineage>
        <taxon>Bacteria</taxon>
        <taxon>Pseudomonadati</taxon>
        <taxon>Pseudomonadota</taxon>
        <taxon>Magnetococcia</taxon>
        <taxon>Magnetococcales</taxon>
        <taxon>Magnetococcaceae</taxon>
        <taxon>Magnetococcus</taxon>
    </lineage>
</organism>
<accession>A0L7B9</accession>
<name>A0L7B9_MAGMM</name>
<dbReference type="RefSeq" id="WP_011713016.1">
    <property type="nucleotide sequence ID" value="NC_008576.1"/>
</dbReference>
<dbReference type="AlphaFoldDB" id="A0L7B9"/>
<dbReference type="OrthoDB" id="7190444at2"/>
<protein>
    <submittedName>
        <fullName evidence="1">Uncharacterized protein</fullName>
    </submittedName>
</protein>
<proteinExistence type="predicted"/>
<dbReference type="eggNOG" id="ENOG5030TT1">
    <property type="taxonomic scope" value="Bacteria"/>
</dbReference>